<evidence type="ECO:0000256" key="12">
    <source>
        <dbReference type="ARBA" id="ARBA00023004"/>
    </source>
</evidence>
<keyword evidence="9 15" id="KW-0521">NADP</keyword>
<keyword evidence="13 15" id="KW-0503">Monooxygenase</keyword>
<dbReference type="InterPro" id="IPR023206">
    <property type="entry name" value="Bifunctional_P450_P450_red"/>
</dbReference>
<comment type="cofactor">
    <cofactor evidence="15">
        <name>FAD</name>
        <dbReference type="ChEBI" id="CHEBI:57692"/>
    </cofactor>
    <cofactor evidence="15">
        <name>FMN</name>
        <dbReference type="ChEBI" id="CHEBI:58210"/>
    </cofactor>
</comment>
<comment type="similarity">
    <text evidence="2 15">In the N-terminal section; belongs to the cytochrome P450 family.</text>
</comment>
<dbReference type="Pfam" id="PF00258">
    <property type="entry name" value="Flavodoxin_1"/>
    <property type="match status" value="1"/>
</dbReference>
<dbReference type="PIRSF" id="PIRSF000209">
    <property type="entry name" value="Bifunctional_P450_P450R"/>
    <property type="match status" value="1"/>
</dbReference>
<dbReference type="InterPro" id="IPR036396">
    <property type="entry name" value="Cyt_P450_sf"/>
</dbReference>
<keyword evidence="10 15" id="KW-0249">Electron transport</keyword>
<evidence type="ECO:0000256" key="10">
    <source>
        <dbReference type="ARBA" id="ARBA00022982"/>
    </source>
</evidence>
<evidence type="ECO:0000256" key="5">
    <source>
        <dbReference type="ARBA" id="ARBA00022630"/>
    </source>
</evidence>
<comment type="catalytic activity">
    <reaction evidence="14 15">
        <text>2 oxidized [cytochrome P450] + NADPH = 2 reduced [cytochrome P450] + NADP(+) + H(+)</text>
        <dbReference type="Rhea" id="RHEA:24040"/>
        <dbReference type="Rhea" id="RHEA-COMP:14627"/>
        <dbReference type="Rhea" id="RHEA-COMP:14628"/>
        <dbReference type="ChEBI" id="CHEBI:15378"/>
        <dbReference type="ChEBI" id="CHEBI:55376"/>
        <dbReference type="ChEBI" id="CHEBI:57783"/>
        <dbReference type="ChEBI" id="CHEBI:58349"/>
        <dbReference type="ChEBI" id="CHEBI:60344"/>
        <dbReference type="EC" id="1.6.2.4"/>
    </reaction>
</comment>
<proteinExistence type="inferred from homology"/>
<evidence type="ECO:0000256" key="14">
    <source>
        <dbReference type="ARBA" id="ARBA00049342"/>
    </source>
</evidence>
<dbReference type="Gene3D" id="1.10.630.10">
    <property type="entry name" value="Cytochrome P450"/>
    <property type="match status" value="1"/>
</dbReference>
<dbReference type="PROSITE" id="PS50902">
    <property type="entry name" value="FLAVODOXIN_LIKE"/>
    <property type="match status" value="1"/>
</dbReference>
<keyword evidence="5 15" id="KW-0285">Flavoprotein</keyword>
<evidence type="ECO:0000256" key="8">
    <source>
        <dbReference type="ARBA" id="ARBA00022827"/>
    </source>
</evidence>
<dbReference type="InterPro" id="IPR001709">
    <property type="entry name" value="Flavoprot_Pyr_Nucl_cyt_Rdtase"/>
</dbReference>
<dbReference type="SUPFAM" id="SSF63380">
    <property type="entry name" value="Riboflavin synthase domain-like"/>
    <property type="match status" value="1"/>
</dbReference>
<evidence type="ECO:0000256" key="13">
    <source>
        <dbReference type="ARBA" id="ARBA00023033"/>
    </source>
</evidence>
<keyword evidence="12 15" id="KW-0408">Iron</keyword>
<dbReference type="EMBL" id="JAGTJR010000107">
    <property type="protein sequence ID" value="KAH7010710.1"/>
    <property type="molecule type" value="Genomic_DNA"/>
</dbReference>
<dbReference type="InterPro" id="IPR017972">
    <property type="entry name" value="Cyt_P450_CS"/>
</dbReference>
<keyword evidence="7 15" id="KW-0479">Metal-binding</keyword>
<comment type="caution">
    <text evidence="18">The sequence shown here is derived from an EMBL/GenBank/DDBJ whole genome shotgun (WGS) entry which is preliminary data.</text>
</comment>
<dbReference type="EC" id="1.14.14.1" evidence="15"/>
<dbReference type="InterPro" id="IPR001433">
    <property type="entry name" value="OxRdtase_FAD/NAD-bd"/>
</dbReference>
<feature type="domain" description="Flavodoxin-like" evidence="16">
    <location>
        <begin position="499"/>
        <end position="639"/>
    </location>
</feature>
<comment type="cofactor">
    <cofactor evidence="1 15">
        <name>heme</name>
        <dbReference type="ChEBI" id="CHEBI:30413"/>
    </cofactor>
</comment>
<evidence type="ECO:0000256" key="3">
    <source>
        <dbReference type="ARBA" id="ARBA00022448"/>
    </source>
</evidence>
<keyword evidence="19" id="KW-1185">Reference proteome</keyword>
<feature type="domain" description="FAD-binding FR-type" evidence="17">
    <location>
        <begin position="671"/>
        <end position="900"/>
    </location>
</feature>
<evidence type="ECO:0000256" key="7">
    <source>
        <dbReference type="ARBA" id="ARBA00022723"/>
    </source>
</evidence>
<dbReference type="PROSITE" id="PS51384">
    <property type="entry name" value="FAD_FR"/>
    <property type="match status" value="1"/>
</dbReference>
<evidence type="ECO:0000256" key="9">
    <source>
        <dbReference type="ARBA" id="ARBA00022857"/>
    </source>
</evidence>
<name>A0ABQ8FQ20_9PEZI</name>
<dbReference type="PROSITE" id="PS00086">
    <property type="entry name" value="CYTOCHROME_P450"/>
    <property type="match status" value="1"/>
</dbReference>
<keyword evidence="6 15" id="KW-0288">FMN</keyword>
<protein>
    <recommendedName>
        <fullName evidence="15">Bifunctional cytochrome P450/NADPH--P450 reductase</fullName>
    </recommendedName>
    <domain>
        <recommendedName>
            <fullName evidence="15">Cytochrome P450</fullName>
            <ecNumber evidence="15">1.14.14.1</ecNumber>
        </recommendedName>
    </domain>
    <domain>
        <recommendedName>
            <fullName evidence="15">NADPH--cytochrome P450 reductase</fullName>
            <ecNumber evidence="15">1.6.2.4</ecNumber>
        </recommendedName>
    </domain>
</protein>
<evidence type="ECO:0000256" key="4">
    <source>
        <dbReference type="ARBA" id="ARBA00022617"/>
    </source>
</evidence>
<sequence>MDKSGPDIVPIPGPKGLPILGNALDVTPGNITVGCFKLSKIYGDIFKLDVAGERNIFVASVKLLEEVWDEKRFQKSIVGPLEVMRLGVHDGLITARTEEKNWEIAHRIAMPAFGPLKMRELFDPMMDIIQQLCLKWARRGPSYEIDALRDLTRMALDVVGLCTMNYRFNSFYSESETPPFVTALNTFLGESDRRGWFPDIVNHFRCSSKAAFLAAIATMRDETAKVIEYKRKHGVDHQDLLSIMMSGKDPETGARMSDDSLIDNVLTFLGAGHETTSGTLAFSLYHLVKNPWAMTRAQRELDSVLGDGPLTKDHLAKLPYIDAILRETLRLTPTVGMVTLKPTKDQVLGGKYFISKDDAVNAVVYAAHRDPRVYGEDADLWKPERMLVDDFKKLPPNAWKPFGNGVRACIGRPFAWQEGQIALAMLLRTFNFELSDPTYDLTTREAITLSPVGLKLRATLRDQHKYTLLLAGQRAAGSVPQEELTKGADSTKGSKGKPISILFGSGNGTCESLAQRFASDAAEYGFHATVDTLNSAKEKLVTGQPTIIFSSSYNGEPPANAAHFLSWIESSSDLRLEGVQYAVFACGHRDWASTLHKVPASINQCLAKFGGERIAPMGTTDEASGDVYSDFEKWQENVIWPALAIEKQYASPTDAGPGFKIAYPRISKLYSSLGEAHVVSINKLTKSDPPIKKHMEIRLPAGMSYTSGDHLVVLPVNPKRSVQRALARFGLGWDAELDAESPGESVGNMPLDHSLPAATLFGHYVELASPASTNNIKLLANAATDATVKEELLSLANNPNLRHGASVLDLLEEHPSITIPIGTFISMLPPLRTRTYSISSSPLKNPSQATLTWTVVDQPASPSTNHKCILGVASNYLADLMPGSLFHAAVRVPTNAFRLPHDNRSTPVIMIAAGTGIAPFRAFCEERAVQRAAGQQLAPALLFFGCRAPDVDDLYRGEFDGWERDGVVVVSRAYSREVGHERLYVQDRVWEERKRIAELWVRGAKCYVCGSGGMAGRVKEVIAQVAFEAEKERKGISATEGRRAVEWLDSLGQTRYVADVFT</sequence>
<dbReference type="InterPro" id="IPR001128">
    <property type="entry name" value="Cyt_P450"/>
</dbReference>
<dbReference type="Gene3D" id="1.20.990.10">
    <property type="entry name" value="NADPH-cytochrome p450 Reductase, Chain A, domain 3"/>
    <property type="match status" value="1"/>
</dbReference>
<dbReference type="PRINTS" id="PR00369">
    <property type="entry name" value="FLAVODOXIN"/>
</dbReference>
<dbReference type="Pfam" id="PF00175">
    <property type="entry name" value="NAD_binding_1"/>
    <property type="match status" value="1"/>
</dbReference>
<keyword evidence="4 15" id="KW-0349">Heme</keyword>
<dbReference type="EC" id="1.6.2.4" evidence="15"/>
<dbReference type="CDD" id="cd06206">
    <property type="entry name" value="bifunctional_CYPOR"/>
    <property type="match status" value="1"/>
</dbReference>
<accession>A0ABQ8FQ20</accession>
<comment type="catalytic activity">
    <reaction evidence="15">
        <text>an organic molecule + reduced [NADPH--hemoprotein reductase] + O2 = an alcohol + oxidized [NADPH--hemoprotein reductase] + H2O + H(+)</text>
        <dbReference type="Rhea" id="RHEA:17149"/>
        <dbReference type="Rhea" id="RHEA-COMP:11964"/>
        <dbReference type="Rhea" id="RHEA-COMP:11965"/>
        <dbReference type="ChEBI" id="CHEBI:15377"/>
        <dbReference type="ChEBI" id="CHEBI:15378"/>
        <dbReference type="ChEBI" id="CHEBI:15379"/>
        <dbReference type="ChEBI" id="CHEBI:30879"/>
        <dbReference type="ChEBI" id="CHEBI:57618"/>
        <dbReference type="ChEBI" id="CHEBI:58210"/>
        <dbReference type="ChEBI" id="CHEBI:142491"/>
        <dbReference type="EC" id="1.14.14.1"/>
    </reaction>
</comment>
<dbReference type="InterPro" id="IPR017938">
    <property type="entry name" value="Riboflavin_synthase-like_b-brl"/>
</dbReference>
<dbReference type="InterPro" id="IPR029039">
    <property type="entry name" value="Flavoprotein-like_sf"/>
</dbReference>
<dbReference type="Gene3D" id="3.40.50.360">
    <property type="match status" value="1"/>
</dbReference>
<dbReference type="Gene3D" id="2.40.30.10">
    <property type="entry name" value="Translation factors"/>
    <property type="match status" value="1"/>
</dbReference>
<keyword evidence="11 15" id="KW-0560">Oxidoreductase</keyword>
<dbReference type="SUPFAM" id="SSF52218">
    <property type="entry name" value="Flavoproteins"/>
    <property type="match status" value="1"/>
</dbReference>
<dbReference type="InterPro" id="IPR023173">
    <property type="entry name" value="NADPH_Cyt_P450_Rdtase_alpha"/>
</dbReference>
<dbReference type="PANTHER" id="PTHR19384">
    <property type="entry name" value="NITRIC OXIDE SYNTHASE-RELATED"/>
    <property type="match status" value="1"/>
</dbReference>
<dbReference type="InterPro" id="IPR017927">
    <property type="entry name" value="FAD-bd_FR_type"/>
</dbReference>
<organism evidence="18 19">
    <name type="scientific">Macrophomina phaseolina</name>
    <dbReference type="NCBI Taxonomy" id="35725"/>
    <lineage>
        <taxon>Eukaryota</taxon>
        <taxon>Fungi</taxon>
        <taxon>Dikarya</taxon>
        <taxon>Ascomycota</taxon>
        <taxon>Pezizomycotina</taxon>
        <taxon>Dothideomycetes</taxon>
        <taxon>Dothideomycetes incertae sedis</taxon>
        <taxon>Botryosphaeriales</taxon>
        <taxon>Botryosphaeriaceae</taxon>
        <taxon>Macrophomina</taxon>
    </lineage>
</organism>
<evidence type="ECO:0000259" key="16">
    <source>
        <dbReference type="PROSITE" id="PS50902"/>
    </source>
</evidence>
<dbReference type="SUPFAM" id="SSF48264">
    <property type="entry name" value="Cytochrome P450"/>
    <property type="match status" value="1"/>
</dbReference>
<dbReference type="Proteomes" id="UP000774617">
    <property type="component" value="Unassembled WGS sequence"/>
</dbReference>
<dbReference type="SUPFAM" id="SSF52343">
    <property type="entry name" value="Ferredoxin reductase-like, C-terminal NADP-linked domain"/>
    <property type="match status" value="1"/>
</dbReference>
<evidence type="ECO:0000256" key="11">
    <source>
        <dbReference type="ARBA" id="ARBA00023002"/>
    </source>
</evidence>
<gene>
    <name evidence="18" type="ORF">B0J12DRAFT_747502</name>
</gene>
<dbReference type="PRINTS" id="PR00371">
    <property type="entry name" value="FPNCR"/>
</dbReference>
<dbReference type="InterPro" id="IPR039261">
    <property type="entry name" value="FNR_nucleotide-bd"/>
</dbReference>
<evidence type="ECO:0000256" key="1">
    <source>
        <dbReference type="ARBA" id="ARBA00001971"/>
    </source>
</evidence>
<evidence type="ECO:0000256" key="2">
    <source>
        <dbReference type="ARBA" id="ARBA00010018"/>
    </source>
</evidence>
<evidence type="ECO:0000313" key="19">
    <source>
        <dbReference type="Proteomes" id="UP000774617"/>
    </source>
</evidence>
<evidence type="ECO:0000313" key="18">
    <source>
        <dbReference type="EMBL" id="KAH7010710.1"/>
    </source>
</evidence>
<dbReference type="CDD" id="cd11068">
    <property type="entry name" value="CYP120A1"/>
    <property type="match status" value="1"/>
</dbReference>
<keyword evidence="8 15" id="KW-0274">FAD</keyword>
<dbReference type="PANTHER" id="PTHR19384:SF127">
    <property type="entry name" value="BIFUNCTIONAL CYTOCHROME P450_NADPH--P450 REDUCTASE"/>
    <property type="match status" value="1"/>
</dbReference>
<dbReference type="InterPro" id="IPR008254">
    <property type="entry name" value="Flavodoxin/NO_synth"/>
</dbReference>
<dbReference type="InterPro" id="IPR001094">
    <property type="entry name" value="Flavdoxin-like"/>
</dbReference>
<evidence type="ECO:0000259" key="17">
    <source>
        <dbReference type="PROSITE" id="PS51384"/>
    </source>
</evidence>
<dbReference type="Pfam" id="PF00667">
    <property type="entry name" value="FAD_binding_1"/>
    <property type="match status" value="1"/>
</dbReference>
<dbReference type="Gene3D" id="3.40.50.80">
    <property type="entry name" value="Nucleotide-binding domain of ferredoxin-NADP reductase (FNR) module"/>
    <property type="match status" value="1"/>
</dbReference>
<dbReference type="Pfam" id="PF00067">
    <property type="entry name" value="p450"/>
    <property type="match status" value="1"/>
</dbReference>
<reference evidence="18 19" key="1">
    <citation type="journal article" date="2021" name="Nat. Commun.">
        <title>Genetic determinants of endophytism in the Arabidopsis root mycobiome.</title>
        <authorList>
            <person name="Mesny F."/>
            <person name="Miyauchi S."/>
            <person name="Thiergart T."/>
            <person name="Pickel B."/>
            <person name="Atanasova L."/>
            <person name="Karlsson M."/>
            <person name="Huettel B."/>
            <person name="Barry K.W."/>
            <person name="Haridas S."/>
            <person name="Chen C."/>
            <person name="Bauer D."/>
            <person name="Andreopoulos W."/>
            <person name="Pangilinan J."/>
            <person name="LaButti K."/>
            <person name="Riley R."/>
            <person name="Lipzen A."/>
            <person name="Clum A."/>
            <person name="Drula E."/>
            <person name="Henrissat B."/>
            <person name="Kohler A."/>
            <person name="Grigoriev I.V."/>
            <person name="Martin F.M."/>
            <person name="Hacquard S."/>
        </authorList>
    </citation>
    <scope>NUCLEOTIDE SEQUENCE [LARGE SCALE GENOMIC DNA]</scope>
    <source>
        <strain evidence="18 19">MPI-SDFR-AT-0080</strain>
    </source>
</reference>
<evidence type="ECO:0000256" key="15">
    <source>
        <dbReference type="PIRNR" id="PIRNR000209"/>
    </source>
</evidence>
<keyword evidence="3 15" id="KW-0813">Transport</keyword>
<evidence type="ECO:0000256" key="6">
    <source>
        <dbReference type="ARBA" id="ARBA00022643"/>
    </source>
</evidence>
<dbReference type="InterPro" id="IPR003097">
    <property type="entry name" value="CysJ-like_FAD-binding"/>
</dbReference>